<feature type="region of interest" description="Disordered" evidence="1">
    <location>
        <begin position="95"/>
        <end position="203"/>
    </location>
</feature>
<dbReference type="EMBL" id="CAJNNV010026775">
    <property type="protein sequence ID" value="CAE8618983.1"/>
    <property type="molecule type" value="Genomic_DNA"/>
</dbReference>
<evidence type="ECO:0000313" key="3">
    <source>
        <dbReference type="Proteomes" id="UP000654075"/>
    </source>
</evidence>
<comment type="caution">
    <text evidence="2">The sequence shown here is derived from an EMBL/GenBank/DDBJ whole genome shotgun (WGS) entry which is preliminary data.</text>
</comment>
<dbReference type="AlphaFoldDB" id="A0A813FZ50"/>
<keyword evidence="3" id="KW-1185">Reference proteome</keyword>
<organism evidence="2 3">
    <name type="scientific">Polarella glacialis</name>
    <name type="common">Dinoflagellate</name>
    <dbReference type="NCBI Taxonomy" id="89957"/>
    <lineage>
        <taxon>Eukaryota</taxon>
        <taxon>Sar</taxon>
        <taxon>Alveolata</taxon>
        <taxon>Dinophyceae</taxon>
        <taxon>Suessiales</taxon>
        <taxon>Suessiaceae</taxon>
        <taxon>Polarella</taxon>
    </lineage>
</organism>
<sequence length="203" mass="21276">MTLQEIDAIEAGLRDLDSLDSATESLLAKMRRLLKATQSSARRPVVEDPWASSEDAMLRRLAEQPSYEAPVRARAAEVPNSAALREAEQVIFGEASPSEASSATGEASDLWSLWSQADESSSSSGRRSKESKVTASGVQDAAVGFLPGEGAVGSATPPSRLKDYLSRPERVGRRTVVLPSSGSKGGPSGEEGASAGREASGEE</sequence>
<gene>
    <name evidence="2" type="ORF">PGLA1383_LOCUS36577</name>
</gene>
<accession>A0A813FZ50</accession>
<evidence type="ECO:0000313" key="2">
    <source>
        <dbReference type="EMBL" id="CAE8618983.1"/>
    </source>
</evidence>
<evidence type="ECO:0000256" key="1">
    <source>
        <dbReference type="SAM" id="MobiDB-lite"/>
    </source>
</evidence>
<dbReference type="Proteomes" id="UP000654075">
    <property type="component" value="Unassembled WGS sequence"/>
</dbReference>
<name>A0A813FZ50_POLGL</name>
<reference evidence="2" key="1">
    <citation type="submission" date="2021-02" db="EMBL/GenBank/DDBJ databases">
        <authorList>
            <person name="Dougan E. K."/>
            <person name="Rhodes N."/>
            <person name="Thang M."/>
            <person name="Chan C."/>
        </authorList>
    </citation>
    <scope>NUCLEOTIDE SEQUENCE</scope>
</reference>
<proteinExistence type="predicted"/>
<protein>
    <submittedName>
        <fullName evidence="2">Uncharacterized protein</fullName>
    </submittedName>
</protein>
<feature type="compositionally biased region" description="Basic and acidic residues" evidence="1">
    <location>
        <begin position="160"/>
        <end position="172"/>
    </location>
</feature>
<feature type="non-terminal residue" evidence="2">
    <location>
        <position position="1"/>
    </location>
</feature>
<feature type="compositionally biased region" description="Low complexity" evidence="1">
    <location>
        <begin position="190"/>
        <end position="203"/>
    </location>
</feature>